<evidence type="ECO:0000313" key="2">
    <source>
        <dbReference type="Proteomes" id="UP001159641"/>
    </source>
</evidence>
<name>A0AB34GM72_ESCRO</name>
<gene>
    <name evidence="1" type="ORF">J1605_011127</name>
</gene>
<protein>
    <submittedName>
        <fullName evidence="1">Uncharacterized protein</fullName>
    </submittedName>
</protein>
<sequence>MALGNCSWPRPSWSSV</sequence>
<reference evidence="1 2" key="1">
    <citation type="submission" date="2022-11" db="EMBL/GenBank/DDBJ databases">
        <title>Whole genome sequence of Eschrichtius robustus ER-17-0199.</title>
        <authorList>
            <person name="Bruniche-Olsen A."/>
            <person name="Black A.N."/>
            <person name="Fields C.J."/>
            <person name="Walden K."/>
            <person name="Dewoody J.A."/>
        </authorList>
    </citation>
    <scope>NUCLEOTIDE SEQUENCE [LARGE SCALE GENOMIC DNA]</scope>
    <source>
        <strain evidence="1">ER-17-0199</strain>
        <tissue evidence="1">Blubber</tissue>
    </source>
</reference>
<dbReference type="EMBL" id="JAIQCJ010002147">
    <property type="protein sequence ID" value="KAJ8781143.1"/>
    <property type="molecule type" value="Genomic_DNA"/>
</dbReference>
<organism evidence="1 2">
    <name type="scientific">Eschrichtius robustus</name>
    <name type="common">California gray whale</name>
    <name type="synonym">Eschrichtius gibbosus</name>
    <dbReference type="NCBI Taxonomy" id="9764"/>
    <lineage>
        <taxon>Eukaryota</taxon>
        <taxon>Metazoa</taxon>
        <taxon>Chordata</taxon>
        <taxon>Craniata</taxon>
        <taxon>Vertebrata</taxon>
        <taxon>Euteleostomi</taxon>
        <taxon>Mammalia</taxon>
        <taxon>Eutheria</taxon>
        <taxon>Laurasiatheria</taxon>
        <taxon>Artiodactyla</taxon>
        <taxon>Whippomorpha</taxon>
        <taxon>Cetacea</taxon>
        <taxon>Mysticeti</taxon>
        <taxon>Eschrichtiidae</taxon>
        <taxon>Eschrichtius</taxon>
    </lineage>
</organism>
<keyword evidence="2" id="KW-1185">Reference proteome</keyword>
<dbReference type="Proteomes" id="UP001159641">
    <property type="component" value="Unassembled WGS sequence"/>
</dbReference>
<proteinExistence type="predicted"/>
<accession>A0AB34GM72</accession>
<evidence type="ECO:0000313" key="1">
    <source>
        <dbReference type="EMBL" id="KAJ8781143.1"/>
    </source>
</evidence>
<comment type="caution">
    <text evidence="1">The sequence shown here is derived from an EMBL/GenBank/DDBJ whole genome shotgun (WGS) entry which is preliminary data.</text>
</comment>
<dbReference type="AlphaFoldDB" id="A0AB34GM72"/>